<feature type="transmembrane region" description="Helical" evidence="2">
    <location>
        <begin position="274"/>
        <end position="290"/>
    </location>
</feature>
<feature type="transmembrane region" description="Helical" evidence="2">
    <location>
        <begin position="185"/>
        <end position="206"/>
    </location>
</feature>
<dbReference type="PANTHER" id="PTHR22911">
    <property type="entry name" value="ACYL-MALONYL CONDENSING ENZYME-RELATED"/>
    <property type="match status" value="1"/>
</dbReference>
<dbReference type="GO" id="GO:0016020">
    <property type="term" value="C:membrane"/>
    <property type="evidence" value="ECO:0007669"/>
    <property type="project" value="InterPro"/>
</dbReference>
<reference evidence="4 5" key="1">
    <citation type="submission" date="2018-05" db="EMBL/GenBank/DDBJ databases">
        <title>Acuticoccus sediminis sp. nov., isolated from deep-sea sediment of Indian Ocean.</title>
        <authorList>
            <person name="Liu X."/>
            <person name="Lai Q."/>
            <person name="Du Y."/>
            <person name="Sun F."/>
            <person name="Zhang X."/>
            <person name="Wang S."/>
            <person name="Shao Z."/>
        </authorList>
    </citation>
    <scope>NUCLEOTIDE SEQUENCE [LARGE SCALE GENOMIC DNA]</scope>
    <source>
        <strain evidence="4 5">PTG4-2</strain>
    </source>
</reference>
<accession>A0A8B2NY01</accession>
<dbReference type="AlphaFoldDB" id="A0A8B2NY01"/>
<feature type="domain" description="EamA" evidence="3">
    <location>
        <begin position="18"/>
        <end position="144"/>
    </location>
</feature>
<evidence type="ECO:0000256" key="2">
    <source>
        <dbReference type="SAM" id="Phobius"/>
    </source>
</evidence>
<sequence>MSSTSETTTAPAAREVGGVFAIVCGAALFGTTAYFARVLPETGMAAPAITFFRFALTALVLSPFLVLRGPGLRATLWGIVGGATIALGWIGYVVAVRTLPVAEAGVLFMTYPLFAMGFAAILFGERPGARGAVAAALIVVAALVGTPIVSFGVALGAVLFGLTTPAAYGFLLNVIAHRLGTLPPLAATGSVSLGAVIGVTPLMLQLEPSEILPAEPSALGLLAAMSLFSAFMPQLIYVTFAPRLGAVTTAIAGSAELPSMFLIGWLAFGEPLTLAHAAAASLIMIAIAITPQNPPATRMHAPLHDEDAQGGAPRS</sequence>
<name>A0A8B2NY01_9HYPH</name>
<keyword evidence="2" id="KW-0812">Transmembrane</keyword>
<feature type="transmembrane region" description="Helical" evidence="2">
    <location>
        <begin position="74"/>
        <end position="94"/>
    </location>
</feature>
<organism evidence="4 5">
    <name type="scientific">Acuticoccus sediminis</name>
    <dbReference type="NCBI Taxonomy" id="2184697"/>
    <lineage>
        <taxon>Bacteria</taxon>
        <taxon>Pseudomonadati</taxon>
        <taxon>Pseudomonadota</taxon>
        <taxon>Alphaproteobacteria</taxon>
        <taxon>Hyphomicrobiales</taxon>
        <taxon>Amorphaceae</taxon>
        <taxon>Acuticoccus</taxon>
    </lineage>
</organism>
<keyword evidence="2" id="KW-0472">Membrane</keyword>
<comment type="caution">
    <text evidence="4">The sequence shown here is derived from an EMBL/GenBank/DDBJ whole genome shotgun (WGS) entry which is preliminary data.</text>
</comment>
<evidence type="ECO:0000313" key="4">
    <source>
        <dbReference type="EMBL" id="RAI04243.1"/>
    </source>
</evidence>
<dbReference type="InterPro" id="IPR000620">
    <property type="entry name" value="EamA_dom"/>
</dbReference>
<dbReference type="Proteomes" id="UP000249590">
    <property type="component" value="Unassembled WGS sequence"/>
</dbReference>
<dbReference type="PANTHER" id="PTHR22911:SF79">
    <property type="entry name" value="MOBA-LIKE NTP TRANSFERASE DOMAIN-CONTAINING PROTEIN"/>
    <property type="match status" value="1"/>
</dbReference>
<feature type="transmembrane region" description="Helical" evidence="2">
    <location>
        <begin position="48"/>
        <end position="67"/>
    </location>
</feature>
<feature type="transmembrane region" description="Helical" evidence="2">
    <location>
        <begin position="131"/>
        <end position="149"/>
    </location>
</feature>
<dbReference type="InterPro" id="IPR037185">
    <property type="entry name" value="EmrE-like"/>
</dbReference>
<evidence type="ECO:0000256" key="1">
    <source>
        <dbReference type="SAM" id="MobiDB-lite"/>
    </source>
</evidence>
<evidence type="ECO:0000259" key="3">
    <source>
        <dbReference type="Pfam" id="PF00892"/>
    </source>
</evidence>
<dbReference type="RefSeq" id="WP_111343563.1">
    <property type="nucleotide sequence ID" value="NZ_QHHQ01000001.1"/>
</dbReference>
<keyword evidence="2" id="KW-1133">Transmembrane helix</keyword>
<proteinExistence type="predicted"/>
<dbReference type="Pfam" id="PF00892">
    <property type="entry name" value="EamA"/>
    <property type="match status" value="1"/>
</dbReference>
<evidence type="ECO:0000313" key="5">
    <source>
        <dbReference type="Proteomes" id="UP000249590"/>
    </source>
</evidence>
<feature type="transmembrane region" description="Helical" evidence="2">
    <location>
        <begin position="106"/>
        <end position="124"/>
    </location>
</feature>
<dbReference type="EMBL" id="QHHQ01000001">
    <property type="protein sequence ID" value="RAI04243.1"/>
    <property type="molecule type" value="Genomic_DNA"/>
</dbReference>
<dbReference type="OrthoDB" id="6105449at2"/>
<gene>
    <name evidence="4" type="ORF">DLJ53_07305</name>
</gene>
<keyword evidence="5" id="KW-1185">Reference proteome</keyword>
<feature type="transmembrane region" description="Helical" evidence="2">
    <location>
        <begin position="155"/>
        <end position="176"/>
    </location>
</feature>
<feature type="transmembrane region" description="Helical" evidence="2">
    <location>
        <begin position="12"/>
        <end position="36"/>
    </location>
</feature>
<dbReference type="SUPFAM" id="SSF103481">
    <property type="entry name" value="Multidrug resistance efflux transporter EmrE"/>
    <property type="match status" value="2"/>
</dbReference>
<protein>
    <submittedName>
        <fullName evidence="4">EamA/RhaT family transporter</fullName>
    </submittedName>
</protein>
<feature type="region of interest" description="Disordered" evidence="1">
    <location>
        <begin position="296"/>
        <end position="315"/>
    </location>
</feature>
<feature type="transmembrane region" description="Helical" evidence="2">
    <location>
        <begin position="244"/>
        <end position="268"/>
    </location>
</feature>
<feature type="transmembrane region" description="Helical" evidence="2">
    <location>
        <begin position="218"/>
        <end position="237"/>
    </location>
</feature>